<evidence type="ECO:0000256" key="1">
    <source>
        <dbReference type="SAM" id="MobiDB-lite"/>
    </source>
</evidence>
<dbReference type="EMBL" id="CAJNOC010010036">
    <property type="protein sequence ID" value="CAF1135886.1"/>
    <property type="molecule type" value="Genomic_DNA"/>
</dbReference>
<dbReference type="Proteomes" id="UP000663879">
    <property type="component" value="Unassembled WGS sequence"/>
</dbReference>
<organism evidence="2 3">
    <name type="scientific">Brachionus calyciflorus</name>
    <dbReference type="NCBI Taxonomy" id="104777"/>
    <lineage>
        <taxon>Eukaryota</taxon>
        <taxon>Metazoa</taxon>
        <taxon>Spiralia</taxon>
        <taxon>Gnathifera</taxon>
        <taxon>Rotifera</taxon>
        <taxon>Eurotatoria</taxon>
        <taxon>Monogononta</taxon>
        <taxon>Pseudotrocha</taxon>
        <taxon>Ploima</taxon>
        <taxon>Brachionidae</taxon>
        <taxon>Brachionus</taxon>
    </lineage>
</organism>
<keyword evidence="3" id="KW-1185">Reference proteome</keyword>
<feature type="compositionally biased region" description="Basic and acidic residues" evidence="1">
    <location>
        <begin position="30"/>
        <end position="59"/>
    </location>
</feature>
<gene>
    <name evidence="2" type="ORF">OXX778_LOCUS22686</name>
</gene>
<evidence type="ECO:0000313" key="2">
    <source>
        <dbReference type="EMBL" id="CAF1135886.1"/>
    </source>
</evidence>
<reference evidence="2" key="1">
    <citation type="submission" date="2021-02" db="EMBL/GenBank/DDBJ databases">
        <authorList>
            <person name="Nowell W R."/>
        </authorList>
    </citation>
    <scope>NUCLEOTIDE SEQUENCE</scope>
    <source>
        <strain evidence="2">Ploen Becks lab</strain>
    </source>
</reference>
<feature type="region of interest" description="Disordered" evidence="1">
    <location>
        <begin position="1"/>
        <end position="59"/>
    </location>
</feature>
<proteinExistence type="predicted"/>
<dbReference type="AlphaFoldDB" id="A0A814RQ04"/>
<name>A0A814RQ04_9BILA</name>
<accession>A0A814RQ04</accession>
<protein>
    <submittedName>
        <fullName evidence="2">Uncharacterized protein</fullName>
    </submittedName>
</protein>
<sequence length="85" mass="10252">MQQMNEKHVSISINEETNEYELDNENSPQLEKENTIYLDESERKNDENQDETLHHHTDTKERNLWNKEFFIESDTDENGKFAFCI</sequence>
<comment type="caution">
    <text evidence="2">The sequence shown here is derived from an EMBL/GenBank/DDBJ whole genome shotgun (WGS) entry which is preliminary data.</text>
</comment>
<evidence type="ECO:0000313" key="3">
    <source>
        <dbReference type="Proteomes" id="UP000663879"/>
    </source>
</evidence>